<proteinExistence type="predicted"/>
<comment type="caution">
    <text evidence="2">The sequence shown here is derived from an EMBL/GenBank/DDBJ whole genome shotgun (WGS) entry which is preliminary data.</text>
</comment>
<name>A0A017HUT5_9RHOB</name>
<evidence type="ECO:0000313" key="3">
    <source>
        <dbReference type="Proteomes" id="UP000019666"/>
    </source>
</evidence>
<feature type="compositionally biased region" description="Basic and acidic residues" evidence="1">
    <location>
        <begin position="23"/>
        <end position="33"/>
    </location>
</feature>
<dbReference type="STRING" id="442562.Rumeso_00934"/>
<feature type="compositionally biased region" description="Gly residues" evidence="1">
    <location>
        <begin position="1"/>
        <end position="13"/>
    </location>
</feature>
<organism evidence="2 3">
    <name type="scientific">Rubellimicrobium mesophilum DSM 19309</name>
    <dbReference type="NCBI Taxonomy" id="442562"/>
    <lineage>
        <taxon>Bacteria</taxon>
        <taxon>Pseudomonadati</taxon>
        <taxon>Pseudomonadota</taxon>
        <taxon>Alphaproteobacteria</taxon>
        <taxon>Rhodobacterales</taxon>
        <taxon>Roseobacteraceae</taxon>
        <taxon>Rubellimicrobium</taxon>
    </lineage>
</organism>
<reference evidence="2 3" key="1">
    <citation type="submission" date="2013-02" db="EMBL/GenBank/DDBJ databases">
        <authorList>
            <person name="Fiebig A."/>
            <person name="Goeker M."/>
            <person name="Klenk H.-P.P."/>
        </authorList>
    </citation>
    <scope>NUCLEOTIDE SEQUENCE [LARGE SCALE GENOMIC DNA]</scope>
    <source>
        <strain evidence="2 3">DSM 19309</strain>
    </source>
</reference>
<accession>A0A017HUT5</accession>
<evidence type="ECO:0000313" key="2">
    <source>
        <dbReference type="EMBL" id="EYD77509.1"/>
    </source>
</evidence>
<evidence type="ECO:0000256" key="1">
    <source>
        <dbReference type="SAM" id="MobiDB-lite"/>
    </source>
</evidence>
<dbReference type="AlphaFoldDB" id="A0A017HUT5"/>
<gene>
    <name evidence="2" type="ORF">Rumeso_00934</name>
</gene>
<dbReference type="Proteomes" id="UP000019666">
    <property type="component" value="Unassembled WGS sequence"/>
</dbReference>
<sequence>MAGQRSGAGGSGRMGVRTPGADLRLRAPDRESCHRDKIGRSMAPALQRTAARCGFGTLTILAWSFSPRPIAGARAQDIET</sequence>
<feature type="region of interest" description="Disordered" evidence="1">
    <location>
        <begin position="1"/>
        <end position="33"/>
    </location>
</feature>
<keyword evidence="3" id="KW-1185">Reference proteome</keyword>
<dbReference type="EMBL" id="AOSK01000028">
    <property type="protein sequence ID" value="EYD77509.1"/>
    <property type="molecule type" value="Genomic_DNA"/>
</dbReference>
<dbReference type="HOGENOM" id="CLU_2587553_0_0_5"/>
<protein>
    <submittedName>
        <fullName evidence="2">Uncharacterized protein</fullName>
    </submittedName>
</protein>